<dbReference type="Pfam" id="PF14065">
    <property type="entry name" value="Pvc16_N"/>
    <property type="match status" value="1"/>
</dbReference>
<evidence type="ECO:0000259" key="1">
    <source>
        <dbReference type="Pfam" id="PF14065"/>
    </source>
</evidence>
<dbReference type="InterPro" id="IPR025351">
    <property type="entry name" value="Pvc16_N"/>
</dbReference>
<sequence>MPIAAASAALVRHLQDSLEQAGALQDMAVEAMTLSQARTNPGHGIALVLWRIQPEESTGDTSPLRTASRGDPPDGVGLRLRYLLTVRGHDSEAEQEMLGHCMAALERNPVIEQTGAPGEIDAEALVVTLEHIPDETYLQLLEACGDPPPLLLPYMVHSLRLRPGPG</sequence>
<protein>
    <recommendedName>
        <fullName evidence="1">Pvc16 N-terminal domain-containing protein</fullName>
    </recommendedName>
</protein>
<dbReference type="AlphaFoldDB" id="A0A1G6W3K9"/>
<feature type="domain" description="Pvc16 N-terminal" evidence="1">
    <location>
        <begin position="7"/>
        <end position="159"/>
    </location>
</feature>
<organism evidence="2 3">
    <name type="scientific">Belnapia rosea</name>
    <dbReference type="NCBI Taxonomy" id="938405"/>
    <lineage>
        <taxon>Bacteria</taxon>
        <taxon>Pseudomonadati</taxon>
        <taxon>Pseudomonadota</taxon>
        <taxon>Alphaproteobacteria</taxon>
        <taxon>Acetobacterales</taxon>
        <taxon>Roseomonadaceae</taxon>
        <taxon>Belnapia</taxon>
    </lineage>
</organism>
<proteinExistence type="predicted"/>
<dbReference type="EMBL" id="FMZX01000010">
    <property type="protein sequence ID" value="SDD60419.1"/>
    <property type="molecule type" value="Genomic_DNA"/>
</dbReference>
<dbReference type="Proteomes" id="UP000198925">
    <property type="component" value="Unassembled WGS sequence"/>
</dbReference>
<keyword evidence="3" id="KW-1185">Reference proteome</keyword>
<evidence type="ECO:0000313" key="2">
    <source>
        <dbReference type="EMBL" id="SDD60419.1"/>
    </source>
</evidence>
<evidence type="ECO:0000313" key="3">
    <source>
        <dbReference type="Proteomes" id="UP000198925"/>
    </source>
</evidence>
<name>A0A1G6W3K9_9PROT</name>
<dbReference type="RefSeq" id="WP_176849626.1">
    <property type="nucleotide sequence ID" value="NZ_FMZX01000010.1"/>
</dbReference>
<accession>A0A1G6W3K9</accession>
<reference evidence="2 3" key="1">
    <citation type="submission" date="2016-10" db="EMBL/GenBank/DDBJ databases">
        <authorList>
            <person name="de Groot N.N."/>
        </authorList>
    </citation>
    <scope>NUCLEOTIDE SEQUENCE [LARGE SCALE GENOMIC DNA]</scope>
    <source>
        <strain evidence="2 3">CPCC 100156</strain>
    </source>
</reference>
<gene>
    <name evidence="2" type="ORF">SAMN04487779_101055</name>
</gene>